<dbReference type="PANTHER" id="PTHR48084:SF3">
    <property type="entry name" value="SUBUNIT OF PYRUVATE:FLAVODOXIN OXIDOREDUCTASE"/>
    <property type="match status" value="1"/>
</dbReference>
<evidence type="ECO:0000259" key="7">
    <source>
        <dbReference type="Pfam" id="PF02775"/>
    </source>
</evidence>
<evidence type="ECO:0000313" key="8">
    <source>
        <dbReference type="EMBL" id="RJG49580.1"/>
    </source>
</evidence>
<dbReference type="NCBIfam" id="NF009589">
    <property type="entry name" value="PRK13030.1"/>
    <property type="match status" value="1"/>
</dbReference>
<keyword evidence="1" id="KW-0813">Transport</keyword>
<evidence type="ECO:0000256" key="5">
    <source>
        <dbReference type="ARBA" id="ARBA00023004"/>
    </source>
</evidence>
<dbReference type="SUPFAM" id="SSF52518">
    <property type="entry name" value="Thiamin diphosphate-binding fold (THDP-binding)"/>
    <property type="match status" value="2"/>
</dbReference>
<dbReference type="GO" id="GO:0044281">
    <property type="term" value="P:small molecule metabolic process"/>
    <property type="evidence" value="ECO:0007669"/>
    <property type="project" value="UniProtKB-ARBA"/>
</dbReference>
<keyword evidence="6" id="KW-0411">Iron-sulfur</keyword>
<comment type="caution">
    <text evidence="8">The sequence shown here is derived from an EMBL/GenBank/DDBJ whole genome shotgun (WGS) entry which is preliminary data.</text>
</comment>
<dbReference type="OrthoDB" id="9803617at2"/>
<dbReference type="RefSeq" id="WP_119750754.1">
    <property type="nucleotide sequence ID" value="NZ_QVRA01000065.1"/>
</dbReference>
<dbReference type="InterPro" id="IPR051457">
    <property type="entry name" value="2-oxoacid:Fd_oxidoreductase"/>
</dbReference>
<dbReference type="GO" id="GO:0045333">
    <property type="term" value="P:cellular respiration"/>
    <property type="evidence" value="ECO:0007669"/>
    <property type="project" value="UniProtKB-ARBA"/>
</dbReference>
<dbReference type="InterPro" id="IPR029061">
    <property type="entry name" value="THDP-binding"/>
</dbReference>
<protein>
    <submittedName>
        <fullName evidence="8">Indolepyruvate ferredoxin oxidoreductase family protein</fullName>
    </submittedName>
</protein>
<sequence length="642" mass="70923">MSSPKIAFDRRYEENTGKVYLSGNQALVRMTVDQARRDRKQGLRTAGFVSGYRGSPLGHLDQEFGRIEPLLEQHDIRFQPGVNEDLAATAVWGTQQIGFFNPKFEGAYGLWYSKGPGIDRSGDALRHANLWGTAPKGGVVMAVGDDPMSRSSSIQQQSEHTLASLCIPTFNAANVQDIYDFGLIGWQLSRYAGVWTAVKGVSDIYESWLAIDVDPMRTFPSLPPAPISSVHTRWPDRSVDQDERMLQLRLPAVHAFAQINRLNRVTHGATKGRFGIVTAGKSWSDTLEALSDLGIDDAQLMAAVITVFKVGLVWPLEASLIEAFARGMSEILVVEECRSILEPQVKDILFNLPESQRPHVLGKRNSDGETWLPSHGELNPAMIAQVLYRWLAPVHRTDAMDIWIGYLEHVRVELARPRSNVIRTPHFCSGCPHNSSTKTPAGSKQLAGIGCHWLVNLMDRDVVSYPHMGGEGANWAGAAHFLKDDHIFVNLGDGTWYHSGSMAIRQAVAAGVNITYKILYNDAVAMTGGQPIDGPISVVQITHELRGEAIDTIAVVSSAPEKFNISDFAPGTTLHHRDELDLVQRRFREKSGVSVIVYEQTCATELRRRRGKKLAVDPARRVIINDRVCEGCGDCSVQSNCL</sequence>
<dbReference type="AlphaFoldDB" id="A0A418YHL4"/>
<keyword evidence="2" id="KW-0004">4Fe-4S</keyword>
<name>A0A418YHL4_9SPHN</name>
<evidence type="ECO:0000256" key="3">
    <source>
        <dbReference type="ARBA" id="ARBA00022982"/>
    </source>
</evidence>
<dbReference type="InterPro" id="IPR002880">
    <property type="entry name" value="Pyrv_Fd/Flavodoxin_OxRdtase_N"/>
</dbReference>
<dbReference type="GO" id="GO:0051539">
    <property type="term" value="F:4 iron, 4 sulfur cluster binding"/>
    <property type="evidence" value="ECO:0007669"/>
    <property type="project" value="UniProtKB-KW"/>
</dbReference>
<keyword evidence="5" id="KW-0408">Iron</keyword>
<organism evidence="8 9">
    <name type="scientific">Sphingobium terrigena</name>
    <dbReference type="NCBI Taxonomy" id="2304063"/>
    <lineage>
        <taxon>Bacteria</taxon>
        <taxon>Pseudomonadati</taxon>
        <taxon>Pseudomonadota</taxon>
        <taxon>Alphaproteobacteria</taxon>
        <taxon>Sphingomonadales</taxon>
        <taxon>Sphingomonadaceae</taxon>
        <taxon>Sphingobium</taxon>
    </lineage>
</organism>
<proteinExistence type="predicted"/>
<dbReference type="EMBL" id="QVRA01000065">
    <property type="protein sequence ID" value="RJG49580.1"/>
    <property type="molecule type" value="Genomic_DNA"/>
</dbReference>
<evidence type="ECO:0000256" key="1">
    <source>
        <dbReference type="ARBA" id="ARBA00022448"/>
    </source>
</evidence>
<keyword evidence="4" id="KW-0560">Oxidoreductase</keyword>
<feature type="domain" description="Thiamine pyrophosphate enzyme TPP-binding" evidence="7">
    <location>
        <begin position="467"/>
        <end position="532"/>
    </location>
</feature>
<gene>
    <name evidence="8" type="ORF">D0Z70_24165</name>
</gene>
<dbReference type="Proteomes" id="UP000283469">
    <property type="component" value="Unassembled WGS sequence"/>
</dbReference>
<keyword evidence="3" id="KW-0249">Electron transport</keyword>
<dbReference type="SUPFAM" id="SSF52922">
    <property type="entry name" value="TK C-terminal domain-like"/>
    <property type="match status" value="1"/>
</dbReference>
<dbReference type="PANTHER" id="PTHR48084">
    <property type="entry name" value="2-OXOGLUTARATE OXIDOREDUCTASE SUBUNIT KORB-RELATED"/>
    <property type="match status" value="1"/>
</dbReference>
<dbReference type="Pfam" id="PF02775">
    <property type="entry name" value="TPP_enzyme_C"/>
    <property type="match status" value="1"/>
</dbReference>
<evidence type="ECO:0000256" key="4">
    <source>
        <dbReference type="ARBA" id="ARBA00023002"/>
    </source>
</evidence>
<keyword evidence="8" id="KW-0670">Pyruvate</keyword>
<dbReference type="CDD" id="cd07034">
    <property type="entry name" value="TPP_PYR_PFOR_IOR-alpha_like"/>
    <property type="match status" value="1"/>
</dbReference>
<reference evidence="8 9" key="1">
    <citation type="submission" date="2018-08" db="EMBL/GenBank/DDBJ databases">
        <title>Sphingobium sp. EO9.</title>
        <authorList>
            <person name="Park Y."/>
            <person name="Kim K.H."/>
            <person name="Jeon C.O."/>
        </authorList>
    </citation>
    <scope>NUCLEOTIDE SEQUENCE [LARGE SCALE GENOMIC DNA]</scope>
    <source>
        <strain evidence="8 9">EO9</strain>
    </source>
</reference>
<evidence type="ECO:0000256" key="6">
    <source>
        <dbReference type="ARBA" id="ARBA00023014"/>
    </source>
</evidence>
<dbReference type="GO" id="GO:0016625">
    <property type="term" value="F:oxidoreductase activity, acting on the aldehyde or oxo group of donors, iron-sulfur protein as acceptor"/>
    <property type="evidence" value="ECO:0007669"/>
    <property type="project" value="UniProtKB-ARBA"/>
</dbReference>
<keyword evidence="2" id="KW-0479">Metal-binding</keyword>
<dbReference type="InterPro" id="IPR009014">
    <property type="entry name" value="Transketo_C/PFOR_II"/>
</dbReference>
<evidence type="ECO:0000256" key="2">
    <source>
        <dbReference type="ARBA" id="ARBA00022485"/>
    </source>
</evidence>
<dbReference type="GO" id="GO:0030976">
    <property type="term" value="F:thiamine pyrophosphate binding"/>
    <property type="evidence" value="ECO:0007669"/>
    <property type="project" value="InterPro"/>
</dbReference>
<dbReference type="Gene3D" id="3.40.50.970">
    <property type="match status" value="2"/>
</dbReference>
<dbReference type="InterPro" id="IPR011766">
    <property type="entry name" value="TPP_enzyme_TPP-bd"/>
</dbReference>
<keyword evidence="9" id="KW-1185">Reference proteome</keyword>
<evidence type="ECO:0000313" key="9">
    <source>
        <dbReference type="Proteomes" id="UP000283469"/>
    </source>
</evidence>
<accession>A0A418YHL4</accession>